<sequence length="94" mass="10774">MKSIRQSRIDPPSLIEVTKSRSMPRRFRPDSLLSAEFLIVVSKLFGDVREVQLYPLDRLCFVFDKRGLISVYVFALFSFSKGLSDAYSTMNCVS</sequence>
<evidence type="ECO:0000313" key="1">
    <source>
        <dbReference type="EMBL" id="KOF62644.1"/>
    </source>
</evidence>
<dbReference type="AlphaFoldDB" id="A0A0L8FG88"/>
<accession>A0A0L8FG88</accession>
<gene>
    <name evidence="1" type="ORF">OCBIM_22022550mg</name>
</gene>
<name>A0A0L8FG88_OCTBM</name>
<protein>
    <submittedName>
        <fullName evidence="1">Uncharacterized protein</fullName>
    </submittedName>
</protein>
<dbReference type="EMBL" id="KQ432841">
    <property type="protein sequence ID" value="KOF62644.1"/>
    <property type="molecule type" value="Genomic_DNA"/>
</dbReference>
<proteinExistence type="predicted"/>
<organism evidence="1">
    <name type="scientific">Octopus bimaculoides</name>
    <name type="common">California two-spotted octopus</name>
    <dbReference type="NCBI Taxonomy" id="37653"/>
    <lineage>
        <taxon>Eukaryota</taxon>
        <taxon>Metazoa</taxon>
        <taxon>Spiralia</taxon>
        <taxon>Lophotrochozoa</taxon>
        <taxon>Mollusca</taxon>
        <taxon>Cephalopoda</taxon>
        <taxon>Coleoidea</taxon>
        <taxon>Octopodiformes</taxon>
        <taxon>Octopoda</taxon>
        <taxon>Incirrata</taxon>
        <taxon>Octopodidae</taxon>
        <taxon>Octopus</taxon>
    </lineage>
</organism>
<reference evidence="1" key="1">
    <citation type="submission" date="2015-07" db="EMBL/GenBank/DDBJ databases">
        <title>MeaNS - Measles Nucleotide Surveillance Program.</title>
        <authorList>
            <person name="Tran T."/>
            <person name="Druce J."/>
        </authorList>
    </citation>
    <scope>NUCLEOTIDE SEQUENCE</scope>
    <source>
        <strain evidence="1">UCB-OBI-ISO-001</strain>
        <tissue evidence="1">Gonad</tissue>
    </source>
</reference>